<feature type="chain" id="PRO_5046464575" description="Copper amine oxidase-like N-terminal domain-containing protein" evidence="1">
    <location>
        <begin position="22"/>
        <end position="334"/>
    </location>
</feature>
<comment type="caution">
    <text evidence="2">The sequence shown here is derived from an EMBL/GenBank/DDBJ whole genome shotgun (WGS) entry which is preliminary data.</text>
</comment>
<proteinExistence type="predicted"/>
<name>A0ABS4KBS8_9FIRM</name>
<sequence length="334" mass="38649">MNFKKTLSLSLVLLLSLSLFACNKDEKEANTANTTNNTKVEDVEEVEENIPKLFIDNEEFETKNPILVTKDNFLLPYNDLAEKLNTELVISTEVIGEETIPKIEIKYLDKNLYFDDMQCIEIFYPTSHIYYATYIRDASSIYKKDTTKIMDDIAYIPIDYLELYQYYFDEENNKIYLITDIENSNLDNNIKYRAILSTYQRQYDNFISSVNTLDNKTLLGLNKNNKEFPHSPGSFGAISASIYPLVDGDIDYSILKNVDLTDVNQDLLNNYISKTNELNSKASELGFKSEEYAFKNRDKTKVDDEGNKLIEEIKNTMNSSYDEVITAYTELIFN</sequence>
<evidence type="ECO:0000313" key="3">
    <source>
        <dbReference type="Proteomes" id="UP001519306"/>
    </source>
</evidence>
<dbReference type="EMBL" id="JAGGLJ010000002">
    <property type="protein sequence ID" value="MBP2024711.1"/>
    <property type="molecule type" value="Genomic_DNA"/>
</dbReference>
<dbReference type="Proteomes" id="UP001519306">
    <property type="component" value="Unassembled WGS sequence"/>
</dbReference>
<accession>A0ABS4KBS8</accession>
<protein>
    <recommendedName>
        <fullName evidence="4">Copper amine oxidase-like N-terminal domain-containing protein</fullName>
    </recommendedName>
</protein>
<evidence type="ECO:0008006" key="4">
    <source>
        <dbReference type="Google" id="ProtNLM"/>
    </source>
</evidence>
<organism evidence="2 3">
    <name type="scientific">Peptoniphilus stercorisuis</name>
    <dbReference type="NCBI Taxonomy" id="1436965"/>
    <lineage>
        <taxon>Bacteria</taxon>
        <taxon>Bacillati</taxon>
        <taxon>Bacillota</taxon>
        <taxon>Tissierellia</taxon>
        <taxon>Tissierellales</taxon>
        <taxon>Peptoniphilaceae</taxon>
        <taxon>Peptoniphilus</taxon>
    </lineage>
</organism>
<dbReference type="RefSeq" id="WP_210060020.1">
    <property type="nucleotide sequence ID" value="NZ_JAGGLJ010000002.1"/>
</dbReference>
<gene>
    <name evidence="2" type="ORF">J2Z71_000227</name>
</gene>
<evidence type="ECO:0000256" key="1">
    <source>
        <dbReference type="SAM" id="SignalP"/>
    </source>
</evidence>
<dbReference type="PROSITE" id="PS51257">
    <property type="entry name" value="PROKAR_LIPOPROTEIN"/>
    <property type="match status" value="1"/>
</dbReference>
<keyword evidence="3" id="KW-1185">Reference proteome</keyword>
<reference evidence="2 3" key="1">
    <citation type="submission" date="2021-03" db="EMBL/GenBank/DDBJ databases">
        <title>Genomic Encyclopedia of Type Strains, Phase IV (KMG-IV): sequencing the most valuable type-strain genomes for metagenomic binning, comparative biology and taxonomic classification.</title>
        <authorList>
            <person name="Goeker M."/>
        </authorList>
    </citation>
    <scope>NUCLEOTIDE SEQUENCE [LARGE SCALE GENOMIC DNA]</scope>
    <source>
        <strain evidence="2 3">DSM 27563</strain>
    </source>
</reference>
<feature type="signal peptide" evidence="1">
    <location>
        <begin position="1"/>
        <end position="21"/>
    </location>
</feature>
<evidence type="ECO:0000313" key="2">
    <source>
        <dbReference type="EMBL" id="MBP2024711.1"/>
    </source>
</evidence>
<keyword evidence="1" id="KW-0732">Signal</keyword>